<dbReference type="PANTHER" id="PTHR24379">
    <property type="entry name" value="KRAB AND ZINC FINGER DOMAIN-CONTAINING"/>
    <property type="match status" value="1"/>
</dbReference>
<feature type="domain" description="C2H2-type" evidence="7">
    <location>
        <begin position="2650"/>
        <end position="2678"/>
    </location>
</feature>
<dbReference type="FunFam" id="3.30.160.60:FF:000446">
    <property type="entry name" value="Zinc finger protein"/>
    <property type="match status" value="1"/>
</dbReference>
<evidence type="ECO:0000259" key="7">
    <source>
        <dbReference type="PROSITE" id="PS50157"/>
    </source>
</evidence>
<dbReference type="PROSITE" id="PS50157">
    <property type="entry name" value="ZINC_FINGER_C2H2_2"/>
    <property type="match status" value="44"/>
</dbReference>
<evidence type="ECO:0000256" key="5">
    <source>
        <dbReference type="PROSITE-ProRule" id="PRU00042"/>
    </source>
</evidence>
<keyword evidence="1" id="KW-0479">Metal-binding</keyword>
<proteinExistence type="predicted"/>
<reference evidence="8" key="1">
    <citation type="submission" date="2016-07" db="EMBL/GenBank/DDBJ databases">
        <authorList>
            <person name="Bretaudeau A."/>
        </authorList>
    </citation>
    <scope>NUCLEOTIDE SEQUENCE</scope>
    <source>
        <strain evidence="8">Rice</strain>
        <tissue evidence="8">Whole body</tissue>
    </source>
</reference>
<dbReference type="EMBL" id="ODYU01003449">
    <property type="protein sequence ID" value="SOQ42246.1"/>
    <property type="molecule type" value="Genomic_DNA"/>
</dbReference>
<dbReference type="FunFam" id="3.30.160.60:FF:000202">
    <property type="entry name" value="Zinc finger protein 574"/>
    <property type="match status" value="1"/>
</dbReference>
<feature type="domain" description="C2H2-type" evidence="7">
    <location>
        <begin position="1891"/>
        <end position="1918"/>
    </location>
</feature>
<evidence type="ECO:0000256" key="3">
    <source>
        <dbReference type="ARBA" id="ARBA00022771"/>
    </source>
</evidence>
<evidence type="ECO:0000256" key="4">
    <source>
        <dbReference type="ARBA" id="ARBA00022833"/>
    </source>
</evidence>
<dbReference type="PROSITE" id="PS00028">
    <property type="entry name" value="ZINC_FINGER_C2H2_1"/>
    <property type="match status" value="48"/>
</dbReference>
<feature type="domain" description="C2H2-type" evidence="7">
    <location>
        <begin position="2008"/>
        <end position="2035"/>
    </location>
</feature>
<feature type="domain" description="C2H2-type" evidence="7">
    <location>
        <begin position="930"/>
        <end position="958"/>
    </location>
</feature>
<name>A0A2H1VN70_SPOFR</name>
<feature type="domain" description="C2H2-type" evidence="7">
    <location>
        <begin position="1455"/>
        <end position="1483"/>
    </location>
</feature>
<dbReference type="FunFam" id="3.30.160.60:FF:000065">
    <property type="entry name" value="B-cell CLL/lymphoma 6, member B"/>
    <property type="match status" value="1"/>
</dbReference>
<feature type="domain" description="C2H2-type" evidence="7">
    <location>
        <begin position="348"/>
        <end position="376"/>
    </location>
</feature>
<feature type="domain" description="C2H2-type" evidence="7">
    <location>
        <begin position="1308"/>
        <end position="1335"/>
    </location>
</feature>
<feature type="region of interest" description="Disordered" evidence="6">
    <location>
        <begin position="1"/>
        <end position="22"/>
    </location>
</feature>
<feature type="compositionally biased region" description="Basic and acidic residues" evidence="6">
    <location>
        <begin position="1"/>
        <end position="18"/>
    </location>
</feature>
<feature type="domain" description="C2H2-type" evidence="7">
    <location>
        <begin position="166"/>
        <end position="197"/>
    </location>
</feature>
<feature type="domain" description="C2H2-type" evidence="7">
    <location>
        <begin position="1921"/>
        <end position="1949"/>
    </location>
</feature>
<dbReference type="InterPro" id="IPR013087">
    <property type="entry name" value="Znf_C2H2_type"/>
</dbReference>
<dbReference type="Gene3D" id="3.30.160.60">
    <property type="entry name" value="Classic Zinc Finger"/>
    <property type="match status" value="33"/>
</dbReference>
<feature type="domain" description="C2H2-type" evidence="7">
    <location>
        <begin position="2369"/>
        <end position="2396"/>
    </location>
</feature>
<sequence>MNCRPLEIHGRSDPEQSKKKITPQRRNAELILTYSTAYPFKTRFSQILCSYCHEDFNTLADLRYHMKSEHIKSGFKNVFYRARDNLIKIDITNLKCKICREEIQDVDSLMNHLFREHNKPVKFNARYGVLPYKESSEDKWLCVYCNKVFSAFISFNRHIVTHFMNYSCDKCGTMFISDYALKDHHRQVKCFRTAYKARNGRVLKPRTNAEIILQCSTASPFRTWKSNFNCVFCRVQSSDPSGLRMHVVTIHANYDVKAAFYKKLGKDFLNIDITDLQCKLCFMPIESFDNLIYHLKTDHQQPINSDAQLGVLPFRLNDGSIWKCTICPNEFKDFVSLKKHTSEHFQNYVCDTCGEGFITESAMIAHTKIPHENKYNCSRCIATFSTLDERNLHVKTQHTSLPYVCIYCEDRPRFANWEVRKKHLMAVHNYKTGADKYDCTTCQKSFKTRSGKYNHMARVHRIKKDTELSYPCASCPKAFTTKLFLDKHVANKHLDDIDGLESKPKQRLFERSVGQNPQRQNAVLVLKHSTAFPFKTRFNRIVCSYCHDEFEPMAALREHMKTEHSTADYNSAFYKVYDALKVEITDLKCNMCSQDIPDIDKFMAHISRDHKIKVNFDVPFGVLPYRQAPSGRWTCLECDKTFPKFSQINVHLRTHMKIFTCDKCGATFLSDHGLRQHERNFKCYKSSYNPRFGKALKYKSNTEIILECSTACPFRTWGQNFNCVFCRVQSNDPIGLRAHMASRHANFDIQLVFSRKIRKEFLKVDITDLQCKLCFIPIDTLDDLMAHLKNDHKQPLNADVQPGVLPFKLNDGSNWKCAICKIQFSDFISLKKHTAEHYQNYVCDTCGEGFITESALKAHTKIPHDNKYNCSRCVATFTTLEERNIHIKTQHTTLPYMCVYCKEKPRFATWELRKRHLMEFHNYKPGAEMYECTTCHMTFKTRSQKYHHNVKAHRTKKETEYSYPCANCPRAFASKLSLDKHIAKKHFHEDESLVDTEDNNYEIEKIPKPKYTRSARAEARIITKSNATTILECWSLLPFRWKKNRFKCAYCEENFTECTDLRSHVRLCARNHSIKDIYSKFKEMPLINVDITDAICTLCSLPLTDVAQIREHVMQHGLQFNPYHPDGVLPFSLDKQSWQCIICAEKFNNFLKLYEHMNVHYQHYICATCGKGFMTAPRLRKHLEVHISGSFPCNKCGRIFIMRAARDSHKASVHPKAPRYECPHCNIRFDNYYDRVDHMKNAHSEREVSYRCSHCELSFKTSGKRAIHVRTVHFPPQLNYGCNFCEWQFRTNYELKRHMVRHTGEKNFHCTVCGKSFPRNRALTTHLKTHQDMNSKWRAPMQNHPMISSTLGELRGSVKLLRTKNHPVPIPAFRAGAPVNPPGSANEADGKLGVRRVRKVKEVVSARQMRRRRRANNQLPEESEKRISKTMMRRNAMILLECSTAWAFRWFHSAFFCSYCDAKFVDVPLLRTHVKINHLNECPTDRVFSKLTENNMVKVDVAELACRLCSRILNSIDALKDHLLIHGKTLNVEYSDGVLPFKLDEEGFTCQMCFEPFQTFAKMNEHMNTHFQNYICDSCGKAFVSKSRFRKHVQSHEKGSFPCGECDEVLETRASRMCHRMKVHRKGIRYACPRCPEVFTTYHARAKHLVDTHAQQKQEYFCNACDKSFESSSKRAGHIRLTHANIEKRHYCPNCPSVFVSKSKLYKQFHHCPIKHSHYTITQRSKVTIFFLFLGRVDVQVKWRPKRKYNDYRDNAAIILECSNACPFRWKRGAFTCAFCPLSFGEFSEVKTHSTEHPNKVEALRLARTFANVKAEVSNLQCGLCQTRMTDLNALSDHLISVHNKPIITKHGLGVTPFYLSGKEYNCTHCDESFELFSKLNTHLNKHYPNSICFQCGKAFSSISRLKSHLIIHDPEATTQYKCTKCDQVFPTRVLRNSHITLTHGPENRYRCPYCKDSFKSYADRGKHLKKAHDKTIEYPCNLCSAVFAMCNQRTKHIKQVHMKIKEFACEYCSYKFVTAAQLRNHMIKHVGERKYQCQVCKKAYARTKTLREHMRIHNNDKRFVCQYCSNAYVQKCSLQRRKSKRKLDSDSENNTPEENIAKIRGKQRRAIFRSNIAIIMSSCTAYPFKYKKGTYLCFFCSRTFLAPEELRRHSQSNHSAAKTRLTVKKYEPLKMDFSNTVCKICGCHINDYAALKEHLAVHHGKIIDCTFEDCVMPYKLNKDEHTCLVCGKTYETFLGVHKHMNSHYEHYICESCGNVYVTYQRLVNHIKNYHATGDYSCKACSKTFPSYSAFYSHDAKVHRNNKRYKCPICDEKFSYYKLRLNHLAKVHGEKSAMYPCPVCHKVFDLCSRRTNHLRIYHAVRVKSHVCAVCGMAFYSGYELKEHSVKHGGERIYQCDICKKAYARMKTLREHMKIHNNDRRFVCPACGQTFIQKATMKNHMRALHPEHFKDIRDGDHTTYTYCHKNITREAQSGNVRLVETRAEIRSKIAESKRNFTDDIKARTRHATILLEFSRICPFKWMKNFYMCFYCNQQYSDPTALRAHNEEHGFLTTSQIKYALSKLKKYELVKADITDVGCKLCDDYIPDYPTLKWHLLEKHKKHLDPKSADGVLPFKVTLDNFSCALCLEKYTEFKSLNQHMNVHFQNFICEQCGTGFITPERLRTHAFSHETGSFPCENCDKVFRSSNARNEHQANVHMKVKRHRCPHCSEAFRNYFQRNKHIAAVHGLKLKEFKCTMCPKVFTISGKLGVHIRAVHLKLKRYSCDVCEWKFYSKSELKDHMVKHGGERKYQCGICKKAYARKYTLSEHMRIHANDRRFVCSLCGRSFIQNCSLKHHMKIHHPNLGSDKIEPFVS</sequence>
<keyword evidence="3 5" id="KW-0863">Zinc-finger</keyword>
<dbReference type="SUPFAM" id="SSF57667">
    <property type="entry name" value="beta-beta-alpha zinc fingers"/>
    <property type="match status" value="23"/>
</dbReference>
<protein>
    <submittedName>
        <fullName evidence="8">SFRICE_007083</fullName>
    </submittedName>
</protein>
<feature type="domain" description="C2H2-type" evidence="7">
    <location>
        <begin position="2136"/>
        <end position="2164"/>
    </location>
</feature>
<feature type="domain" description="C2H2-type" evidence="7">
    <location>
        <begin position="963"/>
        <end position="991"/>
    </location>
</feature>
<feature type="domain" description="C2H2-type" evidence="7">
    <location>
        <begin position="1250"/>
        <end position="1273"/>
    </location>
</feature>
<evidence type="ECO:0000256" key="6">
    <source>
        <dbReference type="SAM" id="MobiDB-lite"/>
    </source>
</evidence>
<feature type="domain" description="C2H2-type" evidence="7">
    <location>
        <begin position="2793"/>
        <end position="2820"/>
    </location>
</feature>
<dbReference type="FunFam" id="3.30.160.60:FF:000110">
    <property type="entry name" value="Zinc finger protein-like"/>
    <property type="match status" value="1"/>
</dbReference>
<feature type="domain" description="C2H2-type" evidence="7">
    <location>
        <begin position="841"/>
        <end position="869"/>
    </location>
</feature>
<feature type="domain" description="C2H2-type" evidence="7">
    <location>
        <begin position="1220"/>
        <end position="1248"/>
    </location>
</feature>
<dbReference type="FunFam" id="3.30.160.60:FF:000671">
    <property type="entry name" value="Zinc finger protein 26"/>
    <property type="match status" value="1"/>
</dbReference>
<feature type="domain" description="C2H2-type" evidence="7">
    <location>
        <begin position="2339"/>
        <end position="2363"/>
    </location>
</feature>
<feature type="domain" description="C2H2-type" evidence="7">
    <location>
        <begin position="1865"/>
        <end position="1887"/>
    </location>
</feature>
<feature type="domain" description="C2H2-type" evidence="7">
    <location>
        <begin position="2736"/>
        <end position="2764"/>
    </location>
</feature>
<evidence type="ECO:0000256" key="1">
    <source>
        <dbReference type="ARBA" id="ARBA00022723"/>
    </source>
</evidence>
<feature type="domain" description="C2H2-type" evidence="7">
    <location>
        <begin position="541"/>
        <end position="569"/>
    </location>
</feature>
<feature type="domain" description="C2H2-type" evidence="7">
    <location>
        <begin position="1191"/>
        <end position="1214"/>
    </location>
</feature>
<feature type="domain" description="C2H2-type" evidence="7">
    <location>
        <begin position="437"/>
        <end position="465"/>
    </location>
</feature>
<feature type="domain" description="C2H2-type" evidence="7">
    <location>
        <begin position="2252"/>
        <end position="2276"/>
    </location>
</feature>
<feature type="domain" description="C2H2-type" evidence="7">
    <location>
        <begin position="633"/>
        <end position="655"/>
    </location>
</feature>
<feature type="domain" description="C2H2-type" evidence="7">
    <location>
        <begin position="2397"/>
        <end position="2424"/>
    </location>
</feature>
<feature type="domain" description="C2H2-type" evidence="7">
    <location>
        <begin position="2425"/>
        <end position="2448"/>
    </location>
</feature>
<dbReference type="GO" id="GO:0005634">
    <property type="term" value="C:nucleus"/>
    <property type="evidence" value="ECO:0007669"/>
    <property type="project" value="UniProtKB-ARBA"/>
</dbReference>
<dbReference type="PANTHER" id="PTHR24379:SF121">
    <property type="entry name" value="C2H2-TYPE DOMAIN-CONTAINING PROTEIN"/>
    <property type="match status" value="1"/>
</dbReference>
<keyword evidence="2" id="KW-0677">Repeat</keyword>
<dbReference type="Pfam" id="PF00096">
    <property type="entry name" value="zf-C2H2"/>
    <property type="match status" value="9"/>
</dbReference>
<feature type="domain" description="C2H2-type" evidence="7">
    <location>
        <begin position="1548"/>
        <end position="1570"/>
    </location>
</feature>
<gene>
    <name evidence="8" type="ORF">SFRICE_007083</name>
</gene>
<feature type="domain" description="C2H2-type" evidence="7">
    <location>
        <begin position="1280"/>
        <end position="1307"/>
    </location>
</feature>
<feature type="domain" description="C2H2-type" evidence="7">
    <location>
        <begin position="2624"/>
        <end position="2646"/>
    </location>
</feature>
<feature type="domain" description="C2H2-type" evidence="7">
    <location>
        <begin position="470"/>
        <end position="498"/>
    </location>
</feature>
<feature type="domain" description="C2H2-type" evidence="7">
    <location>
        <begin position="2821"/>
        <end position="2843"/>
    </location>
</feature>
<feature type="domain" description="C2H2-type" evidence="7">
    <location>
        <begin position="2529"/>
        <end position="2551"/>
    </location>
</feature>
<feature type="domain" description="C2H2-type" evidence="7">
    <location>
        <begin position="2677"/>
        <end position="2705"/>
    </location>
</feature>
<feature type="domain" description="C2H2-type" evidence="7">
    <location>
        <begin position="1574"/>
        <end position="1596"/>
    </location>
</feature>
<accession>A0A2H1VN70</accession>
<dbReference type="InterPro" id="IPR036236">
    <property type="entry name" value="Znf_C2H2_sf"/>
</dbReference>
<feature type="domain" description="C2H2-type" evidence="7">
    <location>
        <begin position="2036"/>
        <end position="2063"/>
    </location>
</feature>
<feature type="domain" description="C2H2-type" evidence="7">
    <location>
        <begin position="1046"/>
        <end position="1077"/>
    </location>
</feature>
<organism evidence="8">
    <name type="scientific">Spodoptera frugiperda</name>
    <name type="common">Fall armyworm</name>
    <dbReference type="NCBI Taxonomy" id="7108"/>
    <lineage>
        <taxon>Eukaryota</taxon>
        <taxon>Metazoa</taxon>
        <taxon>Ecdysozoa</taxon>
        <taxon>Arthropoda</taxon>
        <taxon>Hexapoda</taxon>
        <taxon>Insecta</taxon>
        <taxon>Pterygota</taxon>
        <taxon>Neoptera</taxon>
        <taxon>Endopterygota</taxon>
        <taxon>Lepidoptera</taxon>
        <taxon>Glossata</taxon>
        <taxon>Ditrysia</taxon>
        <taxon>Noctuoidea</taxon>
        <taxon>Noctuidae</taxon>
        <taxon>Amphipyrinae</taxon>
        <taxon>Spodoptera</taxon>
    </lineage>
</organism>
<feature type="domain" description="C2H2-type" evidence="7">
    <location>
        <begin position="659"/>
        <end position="690"/>
    </location>
</feature>
<evidence type="ECO:0000313" key="8">
    <source>
        <dbReference type="EMBL" id="SOQ42246.1"/>
    </source>
</evidence>
<dbReference type="SMART" id="SM00355">
    <property type="entry name" value="ZnF_C2H2"/>
    <property type="match status" value="69"/>
</dbReference>
<keyword evidence="4" id="KW-0862">Zinc</keyword>
<evidence type="ECO:0000256" key="2">
    <source>
        <dbReference type="ARBA" id="ARBA00022737"/>
    </source>
</evidence>
<feature type="domain" description="C2H2-type" evidence="7">
    <location>
        <begin position="2280"/>
        <end position="2308"/>
    </location>
</feature>
<feature type="domain" description="C2H2-type" evidence="7">
    <location>
        <begin position="1950"/>
        <end position="1973"/>
    </location>
</feature>
<feature type="domain" description="C2H2-type" evidence="7">
    <location>
        <begin position="1660"/>
        <end position="1688"/>
    </location>
</feature>
<feature type="domain" description="C2H2-type" evidence="7">
    <location>
        <begin position="1164"/>
        <end position="1186"/>
    </location>
</feature>
<feature type="domain" description="C2H2-type" evidence="7">
    <location>
        <begin position="2765"/>
        <end position="2792"/>
    </location>
</feature>
<feature type="domain" description="C2H2-type" evidence="7">
    <location>
        <begin position="1979"/>
        <end position="2007"/>
    </location>
</feature>
<dbReference type="GO" id="GO:0008270">
    <property type="term" value="F:zinc ion binding"/>
    <property type="evidence" value="ECO:0007669"/>
    <property type="project" value="UniProtKB-KW"/>
</dbReference>
<dbReference type="Pfam" id="PF13912">
    <property type="entry name" value="zf-C2H2_6"/>
    <property type="match status" value="5"/>
</dbReference>
<feature type="domain" description="C2H2-type" evidence="7">
    <location>
        <begin position="1630"/>
        <end position="1658"/>
    </location>
</feature>